<dbReference type="Pfam" id="PF20088">
    <property type="entry name" value="DUF6480"/>
    <property type="match status" value="1"/>
</dbReference>
<feature type="region of interest" description="Disordered" evidence="1">
    <location>
        <begin position="1"/>
        <end position="56"/>
    </location>
</feature>
<feature type="transmembrane region" description="Helical" evidence="2">
    <location>
        <begin position="64"/>
        <end position="88"/>
    </location>
</feature>
<gene>
    <name evidence="3" type="ORF">L5G33_04920</name>
</gene>
<dbReference type="RefSeq" id="WP_236997037.1">
    <property type="nucleotide sequence ID" value="NZ_JAKKOR010000003.1"/>
</dbReference>
<keyword evidence="2" id="KW-0812">Transmembrane</keyword>
<dbReference type="EMBL" id="JAKKOR010000003">
    <property type="protein sequence ID" value="MCF8587812.1"/>
    <property type="molecule type" value="Genomic_DNA"/>
</dbReference>
<dbReference type="InterPro" id="IPR045512">
    <property type="entry name" value="DUF6480"/>
</dbReference>
<dbReference type="Proteomes" id="UP001200110">
    <property type="component" value="Unassembled WGS sequence"/>
</dbReference>
<reference evidence="3 4" key="1">
    <citation type="submission" date="2022-01" db="EMBL/GenBank/DDBJ databases">
        <authorList>
            <person name="Huang Y."/>
        </authorList>
    </citation>
    <scope>NUCLEOTIDE SEQUENCE [LARGE SCALE GENOMIC DNA]</scope>
    <source>
        <strain evidence="3 4">HY366</strain>
    </source>
</reference>
<keyword evidence="2" id="KW-0472">Membrane</keyword>
<organism evidence="3 4">
    <name type="scientific">Gordonia liuliyuniae</name>
    <dbReference type="NCBI Taxonomy" id="2911517"/>
    <lineage>
        <taxon>Bacteria</taxon>
        <taxon>Bacillati</taxon>
        <taxon>Actinomycetota</taxon>
        <taxon>Actinomycetes</taxon>
        <taxon>Mycobacteriales</taxon>
        <taxon>Gordoniaceae</taxon>
        <taxon>Gordonia</taxon>
    </lineage>
</organism>
<comment type="caution">
    <text evidence="3">The sequence shown here is derived from an EMBL/GenBank/DDBJ whole genome shotgun (WGS) entry which is preliminary data.</text>
</comment>
<name>A0ABS9IQI1_9ACTN</name>
<accession>A0ABS9IQI1</accession>
<keyword evidence="2" id="KW-1133">Transmembrane helix</keyword>
<evidence type="ECO:0000313" key="3">
    <source>
        <dbReference type="EMBL" id="MCF8587812.1"/>
    </source>
</evidence>
<evidence type="ECO:0000256" key="1">
    <source>
        <dbReference type="SAM" id="MobiDB-lite"/>
    </source>
</evidence>
<keyword evidence="4" id="KW-1185">Reference proteome</keyword>
<evidence type="ECO:0000313" key="4">
    <source>
        <dbReference type="Proteomes" id="UP001200110"/>
    </source>
</evidence>
<sequence length="89" mass="9127">MVYDPAENPDSARRGAIDPDPAVTPGLDKGGQVQIGDTPPESAQTSGLSKPEEPLHSRFPPTGVAALLAIVGVVIVFGVVIVGLVLMIL</sequence>
<proteinExistence type="predicted"/>
<protein>
    <submittedName>
        <fullName evidence="3">DUF6480 family protein</fullName>
    </submittedName>
</protein>
<evidence type="ECO:0000256" key="2">
    <source>
        <dbReference type="SAM" id="Phobius"/>
    </source>
</evidence>